<comment type="similarity">
    <text evidence="3 15">Belongs to the small GTPase superfamily. SAR1 family.</text>
</comment>
<dbReference type="EMBL" id="BLLK01000058">
    <property type="protein sequence ID" value="GFH57807.1"/>
    <property type="molecule type" value="Genomic_DNA"/>
</dbReference>
<dbReference type="InterPro" id="IPR006687">
    <property type="entry name" value="Small_GTPase_SAR1"/>
</dbReference>
<comment type="caution">
    <text evidence="16">The sequence shown here is derived from an EMBL/GenBank/DDBJ whole genome shotgun (WGS) entry which is preliminary data.</text>
</comment>
<dbReference type="PRINTS" id="PR00328">
    <property type="entry name" value="SAR1GTPBP"/>
</dbReference>
<evidence type="ECO:0000256" key="6">
    <source>
        <dbReference type="ARBA" id="ARBA00022824"/>
    </source>
</evidence>
<keyword evidence="17" id="KW-1185">Reference proteome</keyword>
<dbReference type="NCBIfam" id="TIGR00231">
    <property type="entry name" value="small_GTP"/>
    <property type="match status" value="1"/>
</dbReference>
<keyword evidence="5 12" id="KW-0547">Nucleotide-binding</keyword>
<comment type="subcellular location">
    <subcellularLocation>
        <location evidence="1">Endoplasmic reticulum</location>
    </subcellularLocation>
    <subcellularLocation>
        <location evidence="2">Golgi apparatus</location>
    </subcellularLocation>
</comment>
<keyword evidence="4 15" id="KW-0813">Transport</keyword>
<accession>A0AAD3D4M5</accession>
<evidence type="ECO:0000256" key="10">
    <source>
        <dbReference type="ARBA" id="ARBA00023134"/>
    </source>
</evidence>
<evidence type="ECO:0000256" key="4">
    <source>
        <dbReference type="ARBA" id="ARBA00022448"/>
    </source>
</evidence>
<keyword evidence="11" id="KW-0479">Metal-binding</keyword>
<feature type="binding site" evidence="11">
    <location>
        <position position="35"/>
    </location>
    <ligand>
        <name>Mg(2+)</name>
        <dbReference type="ChEBI" id="CHEBI:18420"/>
    </ligand>
</feature>
<evidence type="ECO:0000256" key="5">
    <source>
        <dbReference type="ARBA" id="ARBA00022741"/>
    </source>
</evidence>
<dbReference type="Proteomes" id="UP001054902">
    <property type="component" value="Unassembled WGS sequence"/>
</dbReference>
<dbReference type="GO" id="GO:0016192">
    <property type="term" value="P:vesicle-mediated transport"/>
    <property type="evidence" value="ECO:0007669"/>
    <property type="project" value="UniProtKB-KW"/>
</dbReference>
<dbReference type="InterPro" id="IPR027417">
    <property type="entry name" value="P-loop_NTPase"/>
</dbReference>
<feature type="binding site" evidence="14">
    <location>
        <position position="59"/>
    </location>
    <ligand>
        <name>Mg(2+)</name>
        <dbReference type="ChEBI" id="CHEBI:18420"/>
    </ligand>
</feature>
<evidence type="ECO:0000256" key="13">
    <source>
        <dbReference type="PIRSR" id="PIRSR606689-1"/>
    </source>
</evidence>
<dbReference type="GO" id="GO:0046872">
    <property type="term" value="F:metal ion binding"/>
    <property type="evidence" value="ECO:0007669"/>
    <property type="project" value="UniProtKB-KW"/>
</dbReference>
<feature type="binding site" evidence="13">
    <location>
        <position position="81"/>
    </location>
    <ligand>
        <name>GTP</name>
        <dbReference type="ChEBI" id="CHEBI:37565"/>
    </ligand>
</feature>
<sequence>MISTIQKIIKAILDKLFTSLGLKHKKGTILFLGLDNAGKTTFLHKLQTNKALRNYFPPTQRAHEESFTHEGITFHAWDIGGHEAVRHLWEDYVCNVQGVLFLIDAVDVNRLEEVKDELDALIHDSVLLNEDGNDDGSESPIPLAIMLNKCDDGRAASNELIAQQIGYLDEIIPFYQEKLGSSDCIKMFRMSVYRGEGYQEALRWIATFL</sequence>
<evidence type="ECO:0000256" key="15">
    <source>
        <dbReference type="RuleBase" id="RU003926"/>
    </source>
</evidence>
<dbReference type="Gene3D" id="3.40.50.300">
    <property type="entry name" value="P-loop containing nucleotide triphosphate hydrolases"/>
    <property type="match status" value="1"/>
</dbReference>
<feature type="binding site" evidence="12">
    <location>
        <position position="151"/>
    </location>
    <ligand>
        <name>GTP</name>
        <dbReference type="ChEBI" id="CHEBI:37565"/>
    </ligand>
</feature>
<feature type="binding site" evidence="14">
    <location>
        <position position="40"/>
    </location>
    <ligand>
        <name>Mg(2+)</name>
        <dbReference type="ChEBI" id="CHEBI:18420"/>
    </ligand>
</feature>
<evidence type="ECO:0000313" key="17">
    <source>
        <dbReference type="Proteomes" id="UP001054902"/>
    </source>
</evidence>
<evidence type="ECO:0000313" key="16">
    <source>
        <dbReference type="EMBL" id="GFH57807.1"/>
    </source>
</evidence>
<keyword evidence="7 15" id="KW-0931">ER-Golgi transport</keyword>
<dbReference type="InterPro" id="IPR006689">
    <property type="entry name" value="Small_GTPase_ARF/SAR"/>
</dbReference>
<name>A0AAD3D4M5_9STRA</name>
<feature type="binding site" evidence="12">
    <location>
        <position position="39"/>
    </location>
    <ligand>
        <name>GTP</name>
        <dbReference type="ChEBI" id="CHEBI:37565"/>
    </ligand>
</feature>
<feature type="binding site" evidence="13">
    <location>
        <begin position="33"/>
        <end position="40"/>
    </location>
    <ligand>
        <name>GTP</name>
        <dbReference type="ChEBI" id="CHEBI:37565"/>
    </ligand>
</feature>
<dbReference type="GO" id="GO:0005794">
    <property type="term" value="C:Golgi apparatus"/>
    <property type="evidence" value="ECO:0007669"/>
    <property type="project" value="UniProtKB-SubCell"/>
</dbReference>
<evidence type="ECO:0000256" key="14">
    <source>
        <dbReference type="PIRSR" id="PIRSR606689-2"/>
    </source>
</evidence>
<feature type="binding site" evidence="12">
    <location>
        <position position="40"/>
    </location>
    <ligand>
        <name>GTP</name>
        <dbReference type="ChEBI" id="CHEBI:37565"/>
    </ligand>
</feature>
<keyword evidence="11" id="KW-0460">Magnesium</keyword>
<keyword evidence="8 15" id="KW-0653">Protein transport</keyword>
<dbReference type="Pfam" id="PF00025">
    <property type="entry name" value="Arf"/>
    <property type="match status" value="1"/>
</dbReference>
<dbReference type="GO" id="GO:0003924">
    <property type="term" value="F:GTPase activity"/>
    <property type="evidence" value="ECO:0007669"/>
    <property type="project" value="InterPro"/>
</dbReference>
<protein>
    <submittedName>
        <fullName evidence="16">ARF/SAR superfamily</fullName>
    </submittedName>
</protein>
<dbReference type="InterPro" id="IPR005225">
    <property type="entry name" value="Small_GTP-bd"/>
</dbReference>
<proteinExistence type="inferred from homology"/>
<dbReference type="PROSITE" id="PS51422">
    <property type="entry name" value="SAR1"/>
    <property type="match status" value="1"/>
</dbReference>
<evidence type="ECO:0000256" key="8">
    <source>
        <dbReference type="ARBA" id="ARBA00022927"/>
    </source>
</evidence>
<organism evidence="16 17">
    <name type="scientific">Chaetoceros tenuissimus</name>
    <dbReference type="NCBI Taxonomy" id="426638"/>
    <lineage>
        <taxon>Eukaryota</taxon>
        <taxon>Sar</taxon>
        <taxon>Stramenopiles</taxon>
        <taxon>Ochrophyta</taxon>
        <taxon>Bacillariophyta</taxon>
        <taxon>Coscinodiscophyceae</taxon>
        <taxon>Chaetocerotophycidae</taxon>
        <taxon>Chaetocerotales</taxon>
        <taxon>Chaetocerotaceae</taxon>
        <taxon>Chaetoceros</taxon>
    </lineage>
</organism>
<evidence type="ECO:0000256" key="3">
    <source>
        <dbReference type="ARBA" id="ARBA00007507"/>
    </source>
</evidence>
<gene>
    <name evidence="16" type="ORF">CTEN210_14283</name>
</gene>
<dbReference type="PANTHER" id="PTHR45684">
    <property type="entry name" value="RE74312P"/>
    <property type="match status" value="1"/>
</dbReference>
<feature type="binding site" evidence="12">
    <location>
        <position position="41"/>
    </location>
    <ligand>
        <name>GTP</name>
        <dbReference type="ChEBI" id="CHEBI:37565"/>
    </ligand>
</feature>
<dbReference type="GO" id="GO:0005525">
    <property type="term" value="F:GTP binding"/>
    <property type="evidence" value="ECO:0007669"/>
    <property type="project" value="UniProtKB-KW"/>
</dbReference>
<dbReference type="AlphaFoldDB" id="A0AAD3D4M5"/>
<feature type="binding site" evidence="12">
    <location>
        <position position="148"/>
    </location>
    <ligand>
        <name>GTP</name>
        <dbReference type="ChEBI" id="CHEBI:37565"/>
    </ligand>
</feature>
<evidence type="ECO:0000256" key="9">
    <source>
        <dbReference type="ARBA" id="ARBA00023034"/>
    </source>
</evidence>
<keyword evidence="6 15" id="KW-0256">Endoplasmic reticulum</keyword>
<dbReference type="GO" id="GO:0005783">
    <property type="term" value="C:endoplasmic reticulum"/>
    <property type="evidence" value="ECO:0007669"/>
    <property type="project" value="UniProtKB-SubCell"/>
</dbReference>
<dbReference type="SMART" id="SM00177">
    <property type="entry name" value="ARF"/>
    <property type="match status" value="1"/>
</dbReference>
<feature type="binding site" evidence="12">
    <location>
        <position position="36"/>
    </location>
    <ligand>
        <name>GTP</name>
        <dbReference type="ChEBI" id="CHEBI:37565"/>
    </ligand>
</feature>
<dbReference type="PROSITE" id="PS51417">
    <property type="entry name" value="ARF"/>
    <property type="match status" value="1"/>
</dbReference>
<dbReference type="GO" id="GO:0006886">
    <property type="term" value="P:intracellular protein transport"/>
    <property type="evidence" value="ECO:0007669"/>
    <property type="project" value="InterPro"/>
</dbReference>
<evidence type="ECO:0000256" key="11">
    <source>
        <dbReference type="PIRSR" id="PIRSR606687-1"/>
    </source>
</evidence>
<dbReference type="SMART" id="SM00178">
    <property type="entry name" value="SAR"/>
    <property type="match status" value="1"/>
</dbReference>
<reference evidence="16 17" key="1">
    <citation type="journal article" date="2021" name="Sci. Rep.">
        <title>The genome of the diatom Chaetoceros tenuissimus carries an ancient integrated fragment of an extant virus.</title>
        <authorList>
            <person name="Hongo Y."/>
            <person name="Kimura K."/>
            <person name="Takaki Y."/>
            <person name="Yoshida Y."/>
            <person name="Baba S."/>
            <person name="Kobayashi G."/>
            <person name="Nagasaki K."/>
            <person name="Hano T."/>
            <person name="Tomaru Y."/>
        </authorList>
    </citation>
    <scope>NUCLEOTIDE SEQUENCE [LARGE SCALE GENOMIC DNA]</scope>
    <source>
        <strain evidence="16 17">NIES-3715</strain>
    </source>
</reference>
<feature type="binding site" evidence="12">
    <location>
        <position position="38"/>
    </location>
    <ligand>
        <name>GTP</name>
        <dbReference type="ChEBI" id="CHEBI:37565"/>
    </ligand>
</feature>
<evidence type="ECO:0000256" key="1">
    <source>
        <dbReference type="ARBA" id="ARBA00004240"/>
    </source>
</evidence>
<evidence type="ECO:0000256" key="2">
    <source>
        <dbReference type="ARBA" id="ARBA00004555"/>
    </source>
</evidence>
<evidence type="ECO:0000256" key="12">
    <source>
        <dbReference type="PIRSR" id="PIRSR606687-2"/>
    </source>
</evidence>
<dbReference type="SUPFAM" id="SSF52540">
    <property type="entry name" value="P-loop containing nucleoside triphosphate hydrolases"/>
    <property type="match status" value="1"/>
</dbReference>
<feature type="binding site" evidence="12">
    <location>
        <position position="149"/>
    </location>
    <ligand>
        <name>GTP</name>
        <dbReference type="ChEBI" id="CHEBI:37565"/>
    </ligand>
</feature>
<feature type="binding site" evidence="13">
    <location>
        <begin position="148"/>
        <end position="151"/>
    </location>
    <ligand>
        <name>GTP</name>
        <dbReference type="ChEBI" id="CHEBI:37565"/>
    </ligand>
</feature>
<keyword evidence="10 13" id="KW-0342">GTP-binding</keyword>
<evidence type="ECO:0000256" key="7">
    <source>
        <dbReference type="ARBA" id="ARBA00022892"/>
    </source>
</evidence>
<feature type="binding site" evidence="12">
    <location>
        <position position="192"/>
    </location>
    <ligand>
        <name>GTP</name>
        <dbReference type="ChEBI" id="CHEBI:37565"/>
    </ligand>
</feature>
<keyword evidence="9 15" id="KW-0333">Golgi apparatus</keyword>